<evidence type="ECO:0000256" key="3">
    <source>
        <dbReference type="ARBA" id="ARBA00022771"/>
    </source>
</evidence>
<keyword evidence="4" id="KW-0862">Zinc</keyword>
<dbReference type="STRING" id="118200.A0A093GGN4"/>
<dbReference type="PANTHER" id="PTHR35537">
    <property type="entry name" value="DNA DAMAGE-INDUCIBLE APOPTOSIS SUPPRESSOR PROTEIN DDIAS"/>
    <property type="match status" value="1"/>
</dbReference>
<dbReference type="SUPFAM" id="SSF50249">
    <property type="entry name" value="Nucleic acid-binding proteins"/>
    <property type="match status" value="1"/>
</dbReference>
<dbReference type="CDD" id="cd04476">
    <property type="entry name" value="RPA1_DBD_C"/>
    <property type="match status" value="1"/>
</dbReference>
<feature type="non-terminal residue" evidence="8">
    <location>
        <position position="417"/>
    </location>
</feature>
<evidence type="ECO:0000259" key="7">
    <source>
        <dbReference type="Pfam" id="PF08646"/>
    </source>
</evidence>
<keyword evidence="5" id="KW-0238">DNA-binding</keyword>
<dbReference type="AlphaFoldDB" id="A0A093GGN4"/>
<dbReference type="Gene3D" id="2.40.50.140">
    <property type="entry name" value="Nucleic acid-binding proteins"/>
    <property type="match status" value="1"/>
</dbReference>
<dbReference type="InterPro" id="IPR012340">
    <property type="entry name" value="NA-bd_OB-fold"/>
</dbReference>
<evidence type="ECO:0000313" key="9">
    <source>
        <dbReference type="Proteomes" id="UP000053875"/>
    </source>
</evidence>
<evidence type="ECO:0000256" key="5">
    <source>
        <dbReference type="ARBA" id="ARBA00023125"/>
    </source>
</evidence>
<evidence type="ECO:0000256" key="4">
    <source>
        <dbReference type="ARBA" id="ARBA00022833"/>
    </source>
</evidence>
<feature type="region of interest" description="Disordered" evidence="6">
    <location>
        <begin position="298"/>
        <end position="319"/>
    </location>
</feature>
<dbReference type="GO" id="GO:0005737">
    <property type="term" value="C:cytoplasm"/>
    <property type="evidence" value="ECO:0007669"/>
    <property type="project" value="TreeGrafter"/>
</dbReference>
<accession>A0A093GGN4</accession>
<name>A0A093GGN4_DRYPU</name>
<dbReference type="Proteomes" id="UP000053875">
    <property type="component" value="Unassembled WGS sequence"/>
</dbReference>
<sequence length="417" mass="45249">MNSVRGLLAASVISIQDSCFVYPACQKCSSRLILDARRFHCLKCGCTGEAKDASYRYRLSLKIADTDDLFDITVFGSCLEPFFGVTAEKLQRCIQDFNQLSGETNTDAPPGVLVQAVETCFIGKRFLFGVKGSAREDGGHSAASSILQNCSRISRSTKNLTACQLFLPAAAVAGLTVISCFHRLLQLACSANRSSAFPDASSAPTDEPASELSSLAGLSSNSCLVQSSARESFLGPWQRSFSLTSSVAWVTAEDFPALEVGKLGSEQHEQERRPLSAELCSVSLNNQTLLDPQLFSSSVKEGNREEADEWSLQPGQTDSISATDELELASSSKTECSLGNRSRWLQHPSQSGLRSIYPKANSRDYSCPEKSHSSLFAERDSSAPNHTKVAGASRMDSVLWDDLPFSESLNEFLARIE</sequence>
<evidence type="ECO:0000256" key="6">
    <source>
        <dbReference type="SAM" id="MobiDB-lite"/>
    </source>
</evidence>
<dbReference type="GO" id="GO:1902230">
    <property type="term" value="P:negative regulation of intrinsic apoptotic signaling pathway in response to DNA damage"/>
    <property type="evidence" value="ECO:0007669"/>
    <property type="project" value="InterPro"/>
</dbReference>
<evidence type="ECO:0000256" key="1">
    <source>
        <dbReference type="ARBA" id="ARBA00005690"/>
    </source>
</evidence>
<reference evidence="8 9" key="1">
    <citation type="submission" date="2014-04" db="EMBL/GenBank/DDBJ databases">
        <title>Genome evolution of avian class.</title>
        <authorList>
            <person name="Zhang G."/>
            <person name="Li C."/>
        </authorList>
    </citation>
    <scope>NUCLEOTIDE SEQUENCE [LARGE SCALE GENOMIC DNA]</scope>
    <source>
        <strain evidence="8">BGI_N307</strain>
    </source>
</reference>
<dbReference type="Pfam" id="PF08646">
    <property type="entry name" value="Rep_fac-A_C"/>
    <property type="match status" value="1"/>
</dbReference>
<dbReference type="EMBL" id="KL215652">
    <property type="protein sequence ID" value="KFV65949.1"/>
    <property type="molecule type" value="Genomic_DNA"/>
</dbReference>
<proteinExistence type="inferred from homology"/>
<dbReference type="GO" id="GO:0003677">
    <property type="term" value="F:DNA binding"/>
    <property type="evidence" value="ECO:0007669"/>
    <property type="project" value="UniProtKB-KW"/>
</dbReference>
<keyword evidence="9" id="KW-1185">Reference proteome</keyword>
<feature type="domain" description="Replication factor A C-terminal" evidence="7">
    <location>
        <begin position="9"/>
        <end position="95"/>
    </location>
</feature>
<protein>
    <submittedName>
        <fullName evidence="8">Nitric oxide-inducible gene protein</fullName>
    </submittedName>
</protein>
<evidence type="ECO:0000256" key="2">
    <source>
        <dbReference type="ARBA" id="ARBA00022723"/>
    </source>
</evidence>
<organism evidence="8 9">
    <name type="scientific">Dryobates pubescens</name>
    <name type="common">Downy woodpecker</name>
    <name type="synonym">Picoides pubescens</name>
    <dbReference type="NCBI Taxonomy" id="118200"/>
    <lineage>
        <taxon>Eukaryota</taxon>
        <taxon>Metazoa</taxon>
        <taxon>Chordata</taxon>
        <taxon>Craniata</taxon>
        <taxon>Vertebrata</taxon>
        <taxon>Euteleostomi</taxon>
        <taxon>Archelosauria</taxon>
        <taxon>Archosauria</taxon>
        <taxon>Dinosauria</taxon>
        <taxon>Saurischia</taxon>
        <taxon>Theropoda</taxon>
        <taxon>Coelurosauria</taxon>
        <taxon>Aves</taxon>
        <taxon>Neognathae</taxon>
        <taxon>Neoaves</taxon>
        <taxon>Telluraves</taxon>
        <taxon>Coraciimorphae</taxon>
        <taxon>Piciformes</taxon>
        <taxon>Picidae</taxon>
        <taxon>Dryobates</taxon>
    </lineage>
</organism>
<dbReference type="GO" id="GO:0008270">
    <property type="term" value="F:zinc ion binding"/>
    <property type="evidence" value="ECO:0007669"/>
    <property type="project" value="UniProtKB-KW"/>
</dbReference>
<dbReference type="InterPro" id="IPR043522">
    <property type="entry name" value="DDIAS"/>
</dbReference>
<comment type="similarity">
    <text evidence="1">Belongs to the replication factor A protein 1 family.</text>
</comment>
<keyword evidence="3" id="KW-0863">Zinc-finger</keyword>
<gene>
    <name evidence="8" type="ORF">N307_12112</name>
</gene>
<keyword evidence="2" id="KW-0479">Metal-binding</keyword>
<dbReference type="PANTHER" id="PTHR35537:SF1">
    <property type="entry name" value="DNA DAMAGE-INDUCED APOPTOSIS SUPPRESSOR PROTEIN"/>
    <property type="match status" value="1"/>
</dbReference>
<dbReference type="InterPro" id="IPR013955">
    <property type="entry name" value="Rep_factor-A_C"/>
</dbReference>
<dbReference type="InterPro" id="IPR047192">
    <property type="entry name" value="Euk_RPA1_DBD_C"/>
</dbReference>
<evidence type="ECO:0000313" key="8">
    <source>
        <dbReference type="EMBL" id="KFV65949.1"/>
    </source>
</evidence>
<dbReference type="GO" id="GO:0005634">
    <property type="term" value="C:nucleus"/>
    <property type="evidence" value="ECO:0007669"/>
    <property type="project" value="TreeGrafter"/>
</dbReference>